<dbReference type="PANTHER" id="PTHR30477">
    <property type="entry name" value="ABC-TRANSPORTER METAL-BINDING PROTEIN"/>
    <property type="match status" value="1"/>
</dbReference>
<dbReference type="GO" id="GO:0043190">
    <property type="term" value="C:ATP-binding cassette (ABC) transporter complex"/>
    <property type="evidence" value="ECO:0007669"/>
    <property type="project" value="InterPro"/>
</dbReference>
<feature type="transmembrane region" description="Helical" evidence="7">
    <location>
        <begin position="173"/>
        <end position="199"/>
    </location>
</feature>
<dbReference type="SUPFAM" id="SSF81345">
    <property type="entry name" value="ABC transporter involved in vitamin B12 uptake, BtuC"/>
    <property type="match status" value="1"/>
</dbReference>
<organism evidence="8">
    <name type="scientific">candidate division WOR-3 bacterium</name>
    <dbReference type="NCBI Taxonomy" id="2052148"/>
    <lineage>
        <taxon>Bacteria</taxon>
        <taxon>Bacteria division WOR-3</taxon>
    </lineage>
</organism>
<keyword evidence="5 7" id="KW-0472">Membrane</keyword>
<evidence type="ECO:0000256" key="4">
    <source>
        <dbReference type="ARBA" id="ARBA00022989"/>
    </source>
</evidence>
<dbReference type="InterPro" id="IPR037294">
    <property type="entry name" value="ABC_BtuC-like"/>
</dbReference>
<proteinExistence type="inferred from homology"/>
<dbReference type="AlphaFoldDB" id="A0A7V3PSA1"/>
<feature type="transmembrane region" description="Helical" evidence="7">
    <location>
        <begin position="15"/>
        <end position="37"/>
    </location>
</feature>
<name>A0A7V3PSA1_UNCW3</name>
<evidence type="ECO:0000256" key="7">
    <source>
        <dbReference type="SAM" id="Phobius"/>
    </source>
</evidence>
<feature type="transmembrane region" description="Helical" evidence="7">
    <location>
        <begin position="89"/>
        <end position="110"/>
    </location>
</feature>
<gene>
    <name evidence="8" type="ORF">ENX16_00390</name>
</gene>
<evidence type="ECO:0000256" key="1">
    <source>
        <dbReference type="ARBA" id="ARBA00004141"/>
    </source>
</evidence>
<keyword evidence="6" id="KW-0813">Transport</keyword>
<feature type="transmembrane region" description="Helical" evidence="7">
    <location>
        <begin position="122"/>
        <end position="150"/>
    </location>
</feature>
<evidence type="ECO:0000256" key="3">
    <source>
        <dbReference type="ARBA" id="ARBA00022692"/>
    </source>
</evidence>
<protein>
    <submittedName>
        <fullName evidence="8">Metal ABC transporter permease</fullName>
    </submittedName>
</protein>
<feature type="transmembrane region" description="Helical" evidence="7">
    <location>
        <begin position="49"/>
        <end position="77"/>
    </location>
</feature>
<evidence type="ECO:0000313" key="8">
    <source>
        <dbReference type="EMBL" id="HGD12534.1"/>
    </source>
</evidence>
<dbReference type="Pfam" id="PF00950">
    <property type="entry name" value="ABC-3"/>
    <property type="match status" value="1"/>
</dbReference>
<keyword evidence="4 7" id="KW-1133">Transmembrane helix</keyword>
<evidence type="ECO:0000256" key="5">
    <source>
        <dbReference type="ARBA" id="ARBA00023136"/>
    </source>
</evidence>
<comment type="subcellular location">
    <subcellularLocation>
        <location evidence="6">Cell membrane</location>
        <topology evidence="6">Multi-pass membrane protein</topology>
    </subcellularLocation>
    <subcellularLocation>
        <location evidence="1">Membrane</location>
        <topology evidence="1">Multi-pass membrane protein</topology>
    </subcellularLocation>
</comment>
<dbReference type="GO" id="GO:0055085">
    <property type="term" value="P:transmembrane transport"/>
    <property type="evidence" value="ECO:0007669"/>
    <property type="project" value="InterPro"/>
</dbReference>
<dbReference type="Gene3D" id="1.10.3470.10">
    <property type="entry name" value="ABC transporter involved in vitamin B12 uptake, BtuC"/>
    <property type="match status" value="1"/>
</dbReference>
<evidence type="ECO:0000256" key="2">
    <source>
        <dbReference type="ARBA" id="ARBA00008034"/>
    </source>
</evidence>
<dbReference type="PANTHER" id="PTHR30477:SF0">
    <property type="entry name" value="METAL TRANSPORT SYSTEM MEMBRANE PROTEIN TM_0125-RELATED"/>
    <property type="match status" value="1"/>
</dbReference>
<feature type="transmembrane region" description="Helical" evidence="7">
    <location>
        <begin position="247"/>
        <end position="264"/>
    </location>
</feature>
<feature type="transmembrane region" description="Helical" evidence="7">
    <location>
        <begin position="220"/>
        <end position="241"/>
    </location>
</feature>
<comment type="similarity">
    <text evidence="2 6">Belongs to the ABC-3 integral membrane protein family.</text>
</comment>
<dbReference type="InterPro" id="IPR001626">
    <property type="entry name" value="ABC_TroCD"/>
</dbReference>
<keyword evidence="3 6" id="KW-0812">Transmembrane</keyword>
<comment type="caution">
    <text evidence="8">The sequence shown here is derived from an EMBL/GenBank/DDBJ whole genome shotgun (WGS) entry which is preliminary data.</text>
</comment>
<reference evidence="8" key="1">
    <citation type="journal article" date="2020" name="mSystems">
        <title>Genome- and Community-Level Interaction Insights into Carbon Utilization and Element Cycling Functions of Hydrothermarchaeota in Hydrothermal Sediment.</title>
        <authorList>
            <person name="Zhou Z."/>
            <person name="Liu Y."/>
            <person name="Xu W."/>
            <person name="Pan J."/>
            <person name="Luo Z.H."/>
            <person name="Li M."/>
        </authorList>
    </citation>
    <scope>NUCLEOTIDE SEQUENCE [LARGE SCALE GENOMIC DNA]</scope>
    <source>
        <strain evidence="8">SpSt-914</strain>
    </source>
</reference>
<sequence length="273" mass="28983">MSFSAAELELFIKPLLAAVLGSVVCGIVGVWVVLLNIPFVGVTMSHAAFAGAIFGLLLNTNPLLTALIFASGAALLIGPVAERADFDPGMALGVIFALTLGLAFLGIGLLRGTRTDVFRFIWGNILLVSWADVLLLGVSLLLIVGILLMLNKEISAVLFNREIARAVGIPERAIFFCLLILCGIVITLNLNTIGGLLIFSLVVSPASAAYQLTYRLKTMYLLSIGFALASSLLGLMLSYLLNLPSGAAIICVASLIFGLAFLFSRKRLSRLKI</sequence>
<evidence type="ECO:0000256" key="6">
    <source>
        <dbReference type="RuleBase" id="RU003943"/>
    </source>
</evidence>
<accession>A0A7V3PSA1</accession>
<dbReference type="EMBL" id="DTMZ01000004">
    <property type="protein sequence ID" value="HGD12534.1"/>
    <property type="molecule type" value="Genomic_DNA"/>
</dbReference>